<sequence length="241" mass="26096">MKIVRDATLHQRILGDIEARIVSGEWPPGHRIPFEVDLAADYNCSRMTANKVLTQLAKSGLIERRKKSGSFVAQPRAQSAVLAIAEIEAEVQSLRLSYSHIVHARSKRRANAADKQRLELSEAASVLDITCIHQAGAAPFCLEERLISLATVPEAEAETFDTVSPGTWLLKRVPWSAAENRISAVSAGASVAILLDIEKGTACLVIERRTWSPAGPVTSVRLTYPGDRHALVAKFAPGGEG</sequence>
<dbReference type="NCBIfam" id="TIGR02018">
    <property type="entry name" value="his_ut_repres"/>
    <property type="match status" value="1"/>
</dbReference>
<keyword evidence="7" id="KW-1185">Reference proteome</keyword>
<evidence type="ECO:0000313" key="6">
    <source>
        <dbReference type="EMBL" id="MQY48895.1"/>
    </source>
</evidence>
<dbReference type="SMART" id="SM00866">
    <property type="entry name" value="UTRA"/>
    <property type="match status" value="1"/>
</dbReference>
<dbReference type="InterPro" id="IPR010248">
    <property type="entry name" value="His_ut_repres"/>
</dbReference>
<dbReference type="GO" id="GO:0003677">
    <property type="term" value="F:DNA binding"/>
    <property type="evidence" value="ECO:0007669"/>
    <property type="project" value="UniProtKB-UniRule"/>
</dbReference>
<gene>
    <name evidence="6" type="primary">hutC</name>
    <name evidence="6" type="ORF">GAO09_22940</name>
</gene>
<dbReference type="PANTHER" id="PTHR44846:SF16">
    <property type="entry name" value="TRANSCRIPTIONAL REGULATOR PHNF-RELATED"/>
    <property type="match status" value="1"/>
</dbReference>
<comment type="caution">
    <text evidence="6">The sequence shown here is derived from an EMBL/GenBank/DDBJ whole genome shotgun (WGS) entry which is preliminary data.</text>
</comment>
<dbReference type="SUPFAM" id="SSF46785">
    <property type="entry name" value="Winged helix' DNA-binding domain"/>
    <property type="match status" value="1"/>
</dbReference>
<dbReference type="InterPro" id="IPR011663">
    <property type="entry name" value="UTRA"/>
</dbReference>
<evidence type="ECO:0000259" key="5">
    <source>
        <dbReference type="PROSITE" id="PS50949"/>
    </source>
</evidence>
<dbReference type="PANTHER" id="PTHR44846">
    <property type="entry name" value="MANNOSYL-D-GLYCERATE TRANSPORT/METABOLISM SYSTEM REPRESSOR MNGR-RELATED"/>
    <property type="match status" value="1"/>
</dbReference>
<dbReference type="EMBL" id="WIXI01000049">
    <property type="protein sequence ID" value="MQY48895.1"/>
    <property type="molecule type" value="Genomic_DNA"/>
</dbReference>
<feature type="domain" description="HTH gntR-type" evidence="5">
    <location>
        <begin position="7"/>
        <end position="75"/>
    </location>
</feature>
<organism evidence="6 7">
    <name type="scientific">Endobacterium cereale</name>
    <dbReference type="NCBI Taxonomy" id="2663029"/>
    <lineage>
        <taxon>Bacteria</taxon>
        <taxon>Pseudomonadati</taxon>
        <taxon>Pseudomonadota</taxon>
        <taxon>Alphaproteobacteria</taxon>
        <taxon>Hyphomicrobiales</taxon>
        <taxon>Rhizobiaceae</taxon>
        <taxon>Endobacterium</taxon>
    </lineage>
</organism>
<dbReference type="PROSITE" id="PS50949">
    <property type="entry name" value="HTH_GNTR"/>
    <property type="match status" value="1"/>
</dbReference>
<keyword evidence="3" id="KW-0804">Transcription</keyword>
<dbReference type="GO" id="GO:0045892">
    <property type="term" value="P:negative regulation of DNA-templated transcription"/>
    <property type="evidence" value="ECO:0007669"/>
    <property type="project" value="UniProtKB-UniRule"/>
</dbReference>
<evidence type="ECO:0000256" key="1">
    <source>
        <dbReference type="ARBA" id="ARBA00023015"/>
    </source>
</evidence>
<keyword evidence="2" id="KW-0238">DNA-binding</keyword>
<dbReference type="Pfam" id="PF07702">
    <property type="entry name" value="UTRA"/>
    <property type="match status" value="1"/>
</dbReference>
<name>A0A6A8AC67_9HYPH</name>
<dbReference type="InterPro" id="IPR028978">
    <property type="entry name" value="Chorismate_lyase_/UTRA_dom_sf"/>
</dbReference>
<dbReference type="Proteomes" id="UP000435138">
    <property type="component" value="Unassembled WGS sequence"/>
</dbReference>
<dbReference type="SMART" id="SM00345">
    <property type="entry name" value="HTH_GNTR"/>
    <property type="match status" value="1"/>
</dbReference>
<dbReference type="GO" id="GO:0006547">
    <property type="term" value="P:L-histidine metabolic process"/>
    <property type="evidence" value="ECO:0007669"/>
    <property type="project" value="UniProtKB-UniRule"/>
</dbReference>
<dbReference type="Gene3D" id="1.10.10.10">
    <property type="entry name" value="Winged helix-like DNA-binding domain superfamily/Winged helix DNA-binding domain"/>
    <property type="match status" value="1"/>
</dbReference>
<dbReference type="InterPro" id="IPR036388">
    <property type="entry name" value="WH-like_DNA-bd_sf"/>
</dbReference>
<reference evidence="6 7" key="1">
    <citation type="submission" date="2019-11" db="EMBL/GenBank/DDBJ databases">
        <title>Genome analysis of Rhizobacterium cereale a novel genus and species isolated from maize roots in North Spain.</title>
        <authorList>
            <person name="Menendez E."/>
            <person name="Flores-Felix J.D."/>
            <person name="Ramirez-Bahena M.-H."/>
            <person name="Igual J.M."/>
            <person name="Garcia-Fraile P."/>
            <person name="Peix A."/>
            <person name="Velazquez E."/>
        </authorList>
    </citation>
    <scope>NUCLEOTIDE SEQUENCE [LARGE SCALE GENOMIC DNA]</scope>
    <source>
        <strain evidence="6 7">RZME27</strain>
    </source>
</reference>
<evidence type="ECO:0000256" key="2">
    <source>
        <dbReference type="ARBA" id="ARBA00023125"/>
    </source>
</evidence>
<protein>
    <recommendedName>
        <fullName evidence="4">Histidine utilization repressor</fullName>
    </recommendedName>
</protein>
<dbReference type="InterPro" id="IPR000524">
    <property type="entry name" value="Tscrpt_reg_HTH_GntR"/>
</dbReference>
<dbReference type="RefSeq" id="WP_153358108.1">
    <property type="nucleotide sequence ID" value="NZ_JAYKOO010000004.1"/>
</dbReference>
<dbReference type="CDD" id="cd07377">
    <property type="entry name" value="WHTH_GntR"/>
    <property type="match status" value="1"/>
</dbReference>
<evidence type="ECO:0000256" key="4">
    <source>
        <dbReference type="NCBIfam" id="TIGR02018"/>
    </source>
</evidence>
<dbReference type="AlphaFoldDB" id="A0A6A8AC67"/>
<dbReference type="InterPro" id="IPR050679">
    <property type="entry name" value="Bact_HTH_transcr_reg"/>
</dbReference>
<dbReference type="SUPFAM" id="SSF64288">
    <property type="entry name" value="Chorismate lyase-like"/>
    <property type="match status" value="1"/>
</dbReference>
<evidence type="ECO:0000313" key="7">
    <source>
        <dbReference type="Proteomes" id="UP000435138"/>
    </source>
</evidence>
<proteinExistence type="predicted"/>
<dbReference type="Pfam" id="PF00392">
    <property type="entry name" value="GntR"/>
    <property type="match status" value="1"/>
</dbReference>
<dbReference type="GO" id="GO:0003700">
    <property type="term" value="F:DNA-binding transcription factor activity"/>
    <property type="evidence" value="ECO:0007669"/>
    <property type="project" value="UniProtKB-UniRule"/>
</dbReference>
<keyword evidence="1" id="KW-0805">Transcription regulation</keyword>
<dbReference type="Gene3D" id="3.40.1410.10">
    <property type="entry name" value="Chorismate lyase-like"/>
    <property type="match status" value="1"/>
</dbReference>
<dbReference type="InterPro" id="IPR036390">
    <property type="entry name" value="WH_DNA-bd_sf"/>
</dbReference>
<evidence type="ECO:0000256" key="3">
    <source>
        <dbReference type="ARBA" id="ARBA00023163"/>
    </source>
</evidence>
<accession>A0A6A8AC67</accession>